<keyword evidence="3" id="KW-1185">Reference proteome</keyword>
<protein>
    <submittedName>
        <fullName evidence="2">Uncharacterized protein</fullName>
    </submittedName>
</protein>
<gene>
    <name evidence="2" type="ORF">CYMTET_43140</name>
</gene>
<dbReference type="AlphaFoldDB" id="A0AAE0F0K1"/>
<accession>A0AAE0F0K1</accession>
<evidence type="ECO:0000256" key="1">
    <source>
        <dbReference type="SAM" id="MobiDB-lite"/>
    </source>
</evidence>
<proteinExistence type="predicted"/>
<name>A0AAE0F0K1_9CHLO</name>
<dbReference type="Proteomes" id="UP001190700">
    <property type="component" value="Unassembled WGS sequence"/>
</dbReference>
<feature type="compositionally biased region" description="Polar residues" evidence="1">
    <location>
        <begin position="127"/>
        <end position="138"/>
    </location>
</feature>
<evidence type="ECO:0000313" key="2">
    <source>
        <dbReference type="EMBL" id="KAK3247358.1"/>
    </source>
</evidence>
<organism evidence="2 3">
    <name type="scientific">Cymbomonas tetramitiformis</name>
    <dbReference type="NCBI Taxonomy" id="36881"/>
    <lineage>
        <taxon>Eukaryota</taxon>
        <taxon>Viridiplantae</taxon>
        <taxon>Chlorophyta</taxon>
        <taxon>Pyramimonadophyceae</taxon>
        <taxon>Pyramimonadales</taxon>
        <taxon>Pyramimonadaceae</taxon>
        <taxon>Cymbomonas</taxon>
    </lineage>
</organism>
<feature type="compositionally biased region" description="Polar residues" evidence="1">
    <location>
        <begin position="147"/>
        <end position="180"/>
    </location>
</feature>
<evidence type="ECO:0000313" key="3">
    <source>
        <dbReference type="Proteomes" id="UP001190700"/>
    </source>
</evidence>
<feature type="region of interest" description="Disordered" evidence="1">
    <location>
        <begin position="6"/>
        <end position="28"/>
    </location>
</feature>
<comment type="caution">
    <text evidence="2">The sequence shown here is derived from an EMBL/GenBank/DDBJ whole genome shotgun (WGS) entry which is preliminary data.</text>
</comment>
<dbReference type="EMBL" id="LGRX02029041">
    <property type="protein sequence ID" value="KAK3247358.1"/>
    <property type="molecule type" value="Genomic_DNA"/>
</dbReference>
<sequence>MCLRVVMRQNSGSRETDTINKAPRSDGTQQRINLEADSAATTHVQYDDHDNDDDDVDDMLASDDSVLDQRHSNAANYFKRALLAEAADSDDIRSLRVDVRSHLNKERRPFQVLAEWDTSESGADPSGWTSAAISTRSGDPSRCCRRWNTSESGADPSGWTSAAISTTRNGGPSRGSNTSESRADPSG</sequence>
<feature type="region of interest" description="Disordered" evidence="1">
    <location>
        <begin position="118"/>
        <end position="187"/>
    </location>
</feature>
<reference evidence="2 3" key="1">
    <citation type="journal article" date="2015" name="Genome Biol. Evol.">
        <title>Comparative Genomics of a Bacterivorous Green Alga Reveals Evolutionary Causalities and Consequences of Phago-Mixotrophic Mode of Nutrition.</title>
        <authorList>
            <person name="Burns J.A."/>
            <person name="Paasch A."/>
            <person name="Narechania A."/>
            <person name="Kim E."/>
        </authorList>
    </citation>
    <scope>NUCLEOTIDE SEQUENCE [LARGE SCALE GENOMIC DNA]</scope>
    <source>
        <strain evidence="2 3">PLY_AMNH</strain>
    </source>
</reference>